<organism evidence="2 3">
    <name type="scientific">Lentilactobacillus senioris DSM 24302 = JCM 17472</name>
    <dbReference type="NCBI Taxonomy" id="1423802"/>
    <lineage>
        <taxon>Bacteria</taxon>
        <taxon>Bacillati</taxon>
        <taxon>Bacillota</taxon>
        <taxon>Bacilli</taxon>
        <taxon>Lactobacillales</taxon>
        <taxon>Lactobacillaceae</taxon>
        <taxon>Lentilactobacillus</taxon>
    </lineage>
</organism>
<evidence type="ECO:0008006" key="4">
    <source>
        <dbReference type="Google" id="ProtNLM"/>
    </source>
</evidence>
<keyword evidence="3" id="KW-1185">Reference proteome</keyword>
<dbReference type="Proteomes" id="UP000051256">
    <property type="component" value="Unassembled WGS sequence"/>
</dbReference>
<sequence>MSCYIIKSYFKYNFRKRTILMNKESPISRKQVSHELVSDDFFSLNKRRIKYRQRILSILAWTGLAVPFIWLLIPFLWPKLAKLLHFQAKASEINELKSFSTFFLIAFAVILLGSIILTIHNNNRQAKVLAQSITHDEKLLEKREQILSEFYTERFGSKEMRENVKFYSVKEEQNLDDDTVKDLYRDRGASL</sequence>
<dbReference type="AlphaFoldDB" id="A0A0R2D2F7"/>
<gene>
    <name evidence="2" type="ORF">FC56_GL001236</name>
</gene>
<comment type="caution">
    <text evidence="2">The sequence shown here is derived from an EMBL/GenBank/DDBJ whole genome shotgun (WGS) entry which is preliminary data.</text>
</comment>
<dbReference type="STRING" id="1423802.FC56_GL001236"/>
<feature type="transmembrane region" description="Helical" evidence="1">
    <location>
        <begin position="97"/>
        <end position="119"/>
    </location>
</feature>
<evidence type="ECO:0000256" key="1">
    <source>
        <dbReference type="SAM" id="Phobius"/>
    </source>
</evidence>
<keyword evidence="1" id="KW-1133">Transmembrane helix</keyword>
<evidence type="ECO:0000313" key="2">
    <source>
        <dbReference type="EMBL" id="KRM94284.1"/>
    </source>
</evidence>
<feature type="transmembrane region" description="Helical" evidence="1">
    <location>
        <begin position="55"/>
        <end position="77"/>
    </location>
</feature>
<keyword evidence="1" id="KW-0472">Membrane</keyword>
<dbReference type="PATRIC" id="fig|1423802.4.peg.1254"/>
<proteinExistence type="predicted"/>
<dbReference type="EMBL" id="AYZR01000004">
    <property type="protein sequence ID" value="KRM94284.1"/>
    <property type="molecule type" value="Genomic_DNA"/>
</dbReference>
<keyword evidence="1" id="KW-0812">Transmembrane</keyword>
<evidence type="ECO:0000313" key="3">
    <source>
        <dbReference type="Proteomes" id="UP000051256"/>
    </source>
</evidence>
<accession>A0A0R2D2F7</accession>
<name>A0A0R2D2F7_9LACO</name>
<protein>
    <recommendedName>
        <fullName evidence="4">Cell division protein</fullName>
    </recommendedName>
</protein>
<reference evidence="2 3" key="1">
    <citation type="journal article" date="2015" name="Genome Announc.">
        <title>Expanding the biotechnology potential of lactobacilli through comparative genomics of 213 strains and associated genera.</title>
        <authorList>
            <person name="Sun Z."/>
            <person name="Harris H.M."/>
            <person name="McCann A."/>
            <person name="Guo C."/>
            <person name="Argimon S."/>
            <person name="Zhang W."/>
            <person name="Yang X."/>
            <person name="Jeffery I.B."/>
            <person name="Cooney J.C."/>
            <person name="Kagawa T.F."/>
            <person name="Liu W."/>
            <person name="Song Y."/>
            <person name="Salvetti E."/>
            <person name="Wrobel A."/>
            <person name="Rasinkangas P."/>
            <person name="Parkhill J."/>
            <person name="Rea M.C."/>
            <person name="O'Sullivan O."/>
            <person name="Ritari J."/>
            <person name="Douillard F.P."/>
            <person name="Paul Ross R."/>
            <person name="Yang R."/>
            <person name="Briner A.E."/>
            <person name="Felis G.E."/>
            <person name="de Vos W.M."/>
            <person name="Barrangou R."/>
            <person name="Klaenhammer T.R."/>
            <person name="Caufield P.W."/>
            <person name="Cui Y."/>
            <person name="Zhang H."/>
            <person name="O'Toole P.W."/>
        </authorList>
    </citation>
    <scope>NUCLEOTIDE SEQUENCE [LARGE SCALE GENOMIC DNA]</scope>
    <source>
        <strain evidence="2 3">DSM 24302</strain>
    </source>
</reference>